<dbReference type="InParanoid" id="B4MUR9"/>
<keyword evidence="3" id="KW-1185">Reference proteome</keyword>
<dbReference type="KEGG" id="dwi:6642755"/>
<dbReference type="OrthoDB" id="8250698at2759"/>
<dbReference type="PANTHER" id="PTHR11012">
    <property type="entry name" value="PROTEIN KINASE-LIKE DOMAIN-CONTAINING"/>
    <property type="match status" value="1"/>
</dbReference>
<evidence type="ECO:0000313" key="2">
    <source>
        <dbReference type="EMBL" id="EDW76264.1"/>
    </source>
</evidence>
<dbReference type="InterPro" id="IPR015897">
    <property type="entry name" value="CHK_kinase-like"/>
</dbReference>
<dbReference type="EMBL" id="CH963857">
    <property type="protein sequence ID" value="EDW76264.1"/>
    <property type="molecule type" value="Genomic_DNA"/>
</dbReference>
<gene>
    <name evidence="2" type="primary">Dwil\GK15367</name>
    <name evidence="2" type="ORF">Dwil_GK15367</name>
</gene>
<dbReference type="Proteomes" id="UP000007798">
    <property type="component" value="Unassembled WGS sequence"/>
</dbReference>
<name>B4MUR9_DROWI</name>
<dbReference type="HOGENOM" id="CLU_010718_0_2_1"/>
<dbReference type="GO" id="GO:0016740">
    <property type="term" value="F:transferase activity"/>
    <property type="evidence" value="ECO:0007669"/>
    <property type="project" value="UniProtKB-KW"/>
</dbReference>
<keyword evidence="2" id="KW-0808">Transferase</keyword>
<dbReference type="InterPro" id="IPR011009">
    <property type="entry name" value="Kinase-like_dom_sf"/>
</dbReference>
<protein>
    <recommendedName>
        <fullName evidence="1">CHK kinase-like domain-containing protein</fullName>
    </recommendedName>
</protein>
<dbReference type="STRING" id="7260.B4MUR9"/>
<dbReference type="AlphaFoldDB" id="B4MUR9"/>
<evidence type="ECO:0000313" key="3">
    <source>
        <dbReference type="Proteomes" id="UP000007798"/>
    </source>
</evidence>
<dbReference type="Gene3D" id="3.90.1200.10">
    <property type="match status" value="1"/>
</dbReference>
<dbReference type="OMA" id="CEGFGGI"/>
<reference evidence="2 3" key="1">
    <citation type="journal article" date="2007" name="Nature">
        <title>Evolution of genes and genomes on the Drosophila phylogeny.</title>
        <authorList>
            <consortium name="Drosophila 12 Genomes Consortium"/>
            <person name="Clark A.G."/>
            <person name="Eisen M.B."/>
            <person name="Smith D.R."/>
            <person name="Bergman C.M."/>
            <person name="Oliver B."/>
            <person name="Markow T.A."/>
            <person name="Kaufman T.C."/>
            <person name="Kellis M."/>
            <person name="Gelbart W."/>
            <person name="Iyer V.N."/>
            <person name="Pollard D.A."/>
            <person name="Sackton T.B."/>
            <person name="Larracuente A.M."/>
            <person name="Singh N.D."/>
            <person name="Abad J.P."/>
            <person name="Abt D.N."/>
            <person name="Adryan B."/>
            <person name="Aguade M."/>
            <person name="Akashi H."/>
            <person name="Anderson W.W."/>
            <person name="Aquadro C.F."/>
            <person name="Ardell D.H."/>
            <person name="Arguello R."/>
            <person name="Artieri C.G."/>
            <person name="Barbash D.A."/>
            <person name="Barker D."/>
            <person name="Barsanti P."/>
            <person name="Batterham P."/>
            <person name="Batzoglou S."/>
            <person name="Begun D."/>
            <person name="Bhutkar A."/>
            <person name="Blanco E."/>
            <person name="Bosak S.A."/>
            <person name="Bradley R.K."/>
            <person name="Brand A.D."/>
            <person name="Brent M.R."/>
            <person name="Brooks A.N."/>
            <person name="Brown R.H."/>
            <person name="Butlin R.K."/>
            <person name="Caggese C."/>
            <person name="Calvi B.R."/>
            <person name="Bernardo de Carvalho A."/>
            <person name="Caspi A."/>
            <person name="Castrezana S."/>
            <person name="Celniker S.E."/>
            <person name="Chang J.L."/>
            <person name="Chapple C."/>
            <person name="Chatterji S."/>
            <person name="Chinwalla A."/>
            <person name="Civetta A."/>
            <person name="Clifton S.W."/>
            <person name="Comeron J.M."/>
            <person name="Costello J.C."/>
            <person name="Coyne J.A."/>
            <person name="Daub J."/>
            <person name="David R.G."/>
            <person name="Delcher A.L."/>
            <person name="Delehaunty K."/>
            <person name="Do C.B."/>
            <person name="Ebling H."/>
            <person name="Edwards K."/>
            <person name="Eickbush T."/>
            <person name="Evans J.D."/>
            <person name="Filipski A."/>
            <person name="Findeiss S."/>
            <person name="Freyhult E."/>
            <person name="Fulton L."/>
            <person name="Fulton R."/>
            <person name="Garcia A.C."/>
            <person name="Gardiner A."/>
            <person name="Garfield D.A."/>
            <person name="Garvin B.E."/>
            <person name="Gibson G."/>
            <person name="Gilbert D."/>
            <person name="Gnerre S."/>
            <person name="Godfrey J."/>
            <person name="Good R."/>
            <person name="Gotea V."/>
            <person name="Gravely B."/>
            <person name="Greenberg A.J."/>
            <person name="Griffiths-Jones S."/>
            <person name="Gross S."/>
            <person name="Guigo R."/>
            <person name="Gustafson E.A."/>
            <person name="Haerty W."/>
            <person name="Hahn M.W."/>
            <person name="Halligan D.L."/>
            <person name="Halpern A.L."/>
            <person name="Halter G.M."/>
            <person name="Han M.V."/>
            <person name="Heger A."/>
            <person name="Hillier L."/>
            <person name="Hinrichs A.S."/>
            <person name="Holmes I."/>
            <person name="Hoskins R.A."/>
            <person name="Hubisz M.J."/>
            <person name="Hultmark D."/>
            <person name="Huntley M.A."/>
            <person name="Jaffe D.B."/>
            <person name="Jagadeeshan S."/>
            <person name="Jeck W.R."/>
            <person name="Johnson J."/>
            <person name="Jones C.D."/>
            <person name="Jordan W.C."/>
            <person name="Karpen G.H."/>
            <person name="Kataoka E."/>
            <person name="Keightley P.D."/>
            <person name="Kheradpour P."/>
            <person name="Kirkness E.F."/>
            <person name="Koerich L.B."/>
            <person name="Kristiansen K."/>
            <person name="Kudrna D."/>
            <person name="Kulathinal R.J."/>
            <person name="Kumar S."/>
            <person name="Kwok R."/>
            <person name="Lander E."/>
            <person name="Langley C.H."/>
            <person name="Lapoint R."/>
            <person name="Lazzaro B.P."/>
            <person name="Lee S.J."/>
            <person name="Levesque L."/>
            <person name="Li R."/>
            <person name="Lin C.F."/>
            <person name="Lin M.F."/>
            <person name="Lindblad-Toh K."/>
            <person name="Llopart A."/>
            <person name="Long M."/>
            <person name="Low L."/>
            <person name="Lozovsky E."/>
            <person name="Lu J."/>
            <person name="Luo M."/>
            <person name="Machado C.A."/>
            <person name="Makalowski W."/>
            <person name="Marzo M."/>
            <person name="Matsuda M."/>
            <person name="Matzkin L."/>
            <person name="McAllister B."/>
            <person name="McBride C.S."/>
            <person name="McKernan B."/>
            <person name="McKernan K."/>
            <person name="Mendez-Lago M."/>
            <person name="Minx P."/>
            <person name="Mollenhauer M.U."/>
            <person name="Montooth K."/>
            <person name="Mount S.M."/>
            <person name="Mu X."/>
            <person name="Myers E."/>
            <person name="Negre B."/>
            <person name="Newfeld S."/>
            <person name="Nielsen R."/>
            <person name="Noor M.A."/>
            <person name="O'Grady P."/>
            <person name="Pachter L."/>
            <person name="Papaceit M."/>
            <person name="Parisi M.J."/>
            <person name="Parisi M."/>
            <person name="Parts L."/>
            <person name="Pedersen J.S."/>
            <person name="Pesole G."/>
            <person name="Phillippy A.M."/>
            <person name="Ponting C.P."/>
            <person name="Pop M."/>
            <person name="Porcelli D."/>
            <person name="Powell J.R."/>
            <person name="Prohaska S."/>
            <person name="Pruitt K."/>
            <person name="Puig M."/>
            <person name="Quesneville H."/>
            <person name="Ram K.R."/>
            <person name="Rand D."/>
            <person name="Rasmussen M.D."/>
            <person name="Reed L.K."/>
            <person name="Reenan R."/>
            <person name="Reily A."/>
            <person name="Remington K.A."/>
            <person name="Rieger T.T."/>
            <person name="Ritchie M.G."/>
            <person name="Robin C."/>
            <person name="Rogers Y.H."/>
            <person name="Rohde C."/>
            <person name="Rozas J."/>
            <person name="Rubenfield M.J."/>
            <person name="Ruiz A."/>
            <person name="Russo S."/>
            <person name="Salzberg S.L."/>
            <person name="Sanchez-Gracia A."/>
            <person name="Saranga D.J."/>
            <person name="Sato H."/>
            <person name="Schaeffer S.W."/>
            <person name="Schatz M.C."/>
            <person name="Schlenke T."/>
            <person name="Schwartz R."/>
            <person name="Segarra C."/>
            <person name="Singh R.S."/>
            <person name="Sirot L."/>
            <person name="Sirota M."/>
            <person name="Sisneros N.B."/>
            <person name="Smith C.D."/>
            <person name="Smith T.F."/>
            <person name="Spieth J."/>
            <person name="Stage D.E."/>
            <person name="Stark A."/>
            <person name="Stephan W."/>
            <person name="Strausberg R.L."/>
            <person name="Strempel S."/>
            <person name="Sturgill D."/>
            <person name="Sutton G."/>
            <person name="Sutton G.G."/>
            <person name="Tao W."/>
            <person name="Teichmann S."/>
            <person name="Tobari Y.N."/>
            <person name="Tomimura Y."/>
            <person name="Tsolas J.M."/>
            <person name="Valente V.L."/>
            <person name="Venter E."/>
            <person name="Venter J.C."/>
            <person name="Vicario S."/>
            <person name="Vieira F.G."/>
            <person name="Vilella A.J."/>
            <person name="Villasante A."/>
            <person name="Walenz B."/>
            <person name="Wang J."/>
            <person name="Wasserman M."/>
            <person name="Watts T."/>
            <person name="Wilson D."/>
            <person name="Wilson R.K."/>
            <person name="Wing R.A."/>
            <person name="Wolfner M.F."/>
            <person name="Wong A."/>
            <person name="Wong G.K."/>
            <person name="Wu C.I."/>
            <person name="Wu G."/>
            <person name="Yamamoto D."/>
            <person name="Yang H.P."/>
            <person name="Yang S.P."/>
            <person name="Yorke J.A."/>
            <person name="Yoshida K."/>
            <person name="Zdobnov E."/>
            <person name="Zhang P."/>
            <person name="Zhang Y."/>
            <person name="Zimin A.V."/>
            <person name="Baldwin J."/>
            <person name="Abdouelleil A."/>
            <person name="Abdulkadir J."/>
            <person name="Abebe A."/>
            <person name="Abera B."/>
            <person name="Abreu J."/>
            <person name="Acer S.C."/>
            <person name="Aftuck L."/>
            <person name="Alexander A."/>
            <person name="An P."/>
            <person name="Anderson E."/>
            <person name="Anderson S."/>
            <person name="Arachi H."/>
            <person name="Azer M."/>
            <person name="Bachantsang P."/>
            <person name="Barry A."/>
            <person name="Bayul T."/>
            <person name="Berlin A."/>
            <person name="Bessette D."/>
            <person name="Bloom T."/>
            <person name="Blye J."/>
            <person name="Boguslavskiy L."/>
            <person name="Bonnet C."/>
            <person name="Boukhgalter B."/>
            <person name="Bourzgui I."/>
            <person name="Brown A."/>
            <person name="Cahill P."/>
            <person name="Channer S."/>
            <person name="Cheshatsang Y."/>
            <person name="Chuda L."/>
            <person name="Citroen M."/>
            <person name="Collymore A."/>
            <person name="Cooke P."/>
            <person name="Costello M."/>
            <person name="D'Aco K."/>
            <person name="Daza R."/>
            <person name="De Haan G."/>
            <person name="DeGray S."/>
            <person name="DeMaso C."/>
            <person name="Dhargay N."/>
            <person name="Dooley K."/>
            <person name="Dooley E."/>
            <person name="Doricent M."/>
            <person name="Dorje P."/>
            <person name="Dorjee K."/>
            <person name="Dupes A."/>
            <person name="Elong R."/>
            <person name="Falk J."/>
            <person name="Farina A."/>
            <person name="Faro S."/>
            <person name="Ferguson D."/>
            <person name="Fisher S."/>
            <person name="Foley C.D."/>
            <person name="Franke A."/>
            <person name="Friedrich D."/>
            <person name="Gadbois L."/>
            <person name="Gearin G."/>
            <person name="Gearin C.R."/>
            <person name="Giannoukos G."/>
            <person name="Goode T."/>
            <person name="Graham J."/>
            <person name="Grandbois E."/>
            <person name="Grewal S."/>
            <person name="Gyaltsen K."/>
            <person name="Hafez N."/>
            <person name="Hagos B."/>
            <person name="Hall J."/>
            <person name="Henson C."/>
            <person name="Hollinger A."/>
            <person name="Honan T."/>
            <person name="Huard M.D."/>
            <person name="Hughes L."/>
            <person name="Hurhula B."/>
            <person name="Husby M.E."/>
            <person name="Kamat A."/>
            <person name="Kanga B."/>
            <person name="Kashin S."/>
            <person name="Khazanovich D."/>
            <person name="Kisner P."/>
            <person name="Lance K."/>
            <person name="Lara M."/>
            <person name="Lee W."/>
            <person name="Lennon N."/>
            <person name="Letendre F."/>
            <person name="LeVine R."/>
            <person name="Lipovsky A."/>
            <person name="Liu X."/>
            <person name="Liu J."/>
            <person name="Liu S."/>
            <person name="Lokyitsang T."/>
            <person name="Lokyitsang Y."/>
            <person name="Lubonja R."/>
            <person name="Lui A."/>
            <person name="MacDonald P."/>
            <person name="Magnisalis V."/>
            <person name="Maru K."/>
            <person name="Matthews C."/>
            <person name="McCusker W."/>
            <person name="McDonough S."/>
            <person name="Mehta T."/>
            <person name="Meldrim J."/>
            <person name="Meneus L."/>
            <person name="Mihai O."/>
            <person name="Mihalev A."/>
            <person name="Mihova T."/>
            <person name="Mittelman R."/>
            <person name="Mlenga V."/>
            <person name="Montmayeur A."/>
            <person name="Mulrain L."/>
            <person name="Navidi A."/>
            <person name="Naylor J."/>
            <person name="Negash T."/>
            <person name="Nguyen T."/>
            <person name="Nguyen N."/>
            <person name="Nicol R."/>
            <person name="Norbu C."/>
            <person name="Norbu N."/>
            <person name="Novod N."/>
            <person name="O'Neill B."/>
            <person name="Osman S."/>
            <person name="Markiewicz E."/>
            <person name="Oyono O.L."/>
            <person name="Patti C."/>
            <person name="Phunkhang P."/>
            <person name="Pierre F."/>
            <person name="Priest M."/>
            <person name="Raghuraman S."/>
            <person name="Rege F."/>
            <person name="Reyes R."/>
            <person name="Rise C."/>
            <person name="Rogov P."/>
            <person name="Ross K."/>
            <person name="Ryan E."/>
            <person name="Settipalli S."/>
            <person name="Shea T."/>
            <person name="Sherpa N."/>
            <person name="Shi L."/>
            <person name="Shih D."/>
            <person name="Sparrow T."/>
            <person name="Spaulding J."/>
            <person name="Stalker J."/>
            <person name="Stange-Thomann N."/>
            <person name="Stavropoulos S."/>
            <person name="Stone C."/>
            <person name="Strader C."/>
            <person name="Tesfaye S."/>
            <person name="Thomson T."/>
            <person name="Thoulutsang Y."/>
            <person name="Thoulutsang D."/>
            <person name="Topham K."/>
            <person name="Topping I."/>
            <person name="Tsamla T."/>
            <person name="Vassiliev H."/>
            <person name="Vo A."/>
            <person name="Wangchuk T."/>
            <person name="Wangdi T."/>
            <person name="Weiand M."/>
            <person name="Wilkinson J."/>
            <person name="Wilson A."/>
            <person name="Yadav S."/>
            <person name="Young G."/>
            <person name="Yu Q."/>
            <person name="Zembek L."/>
            <person name="Zhong D."/>
            <person name="Zimmer A."/>
            <person name="Zwirko Z."/>
            <person name="Jaffe D.B."/>
            <person name="Alvarez P."/>
            <person name="Brockman W."/>
            <person name="Butler J."/>
            <person name="Chin C."/>
            <person name="Gnerre S."/>
            <person name="Grabherr M."/>
            <person name="Kleber M."/>
            <person name="Mauceli E."/>
            <person name="MacCallum I."/>
        </authorList>
    </citation>
    <scope>NUCLEOTIDE SEQUENCE [LARGE SCALE GENOMIC DNA]</scope>
    <source>
        <strain evidence="3">Tucson 14030-0811.24</strain>
    </source>
</reference>
<dbReference type="PhylomeDB" id="B4MUR9"/>
<dbReference type="SMART" id="SM00587">
    <property type="entry name" value="CHK"/>
    <property type="match status" value="1"/>
</dbReference>
<accession>B4MUR9</accession>
<feature type="domain" description="CHK kinase-like" evidence="1">
    <location>
        <begin position="136"/>
        <end position="331"/>
    </location>
</feature>
<dbReference type="InterPro" id="IPR004119">
    <property type="entry name" value="EcKL"/>
</dbReference>
<dbReference type="SUPFAM" id="SSF56112">
    <property type="entry name" value="Protein kinase-like (PK-like)"/>
    <property type="match status" value="1"/>
</dbReference>
<dbReference type="PANTHER" id="PTHR11012:SF56">
    <property type="entry name" value="CHK KINASE-LIKE DOMAIN-CONTAINING PROTEIN-RELATED"/>
    <property type="match status" value="1"/>
</dbReference>
<organism evidence="2 3">
    <name type="scientific">Drosophila willistoni</name>
    <name type="common">Fruit fly</name>
    <dbReference type="NCBI Taxonomy" id="7260"/>
    <lineage>
        <taxon>Eukaryota</taxon>
        <taxon>Metazoa</taxon>
        <taxon>Ecdysozoa</taxon>
        <taxon>Arthropoda</taxon>
        <taxon>Hexapoda</taxon>
        <taxon>Insecta</taxon>
        <taxon>Pterygota</taxon>
        <taxon>Neoptera</taxon>
        <taxon>Endopterygota</taxon>
        <taxon>Diptera</taxon>
        <taxon>Brachycera</taxon>
        <taxon>Muscomorpha</taxon>
        <taxon>Ephydroidea</taxon>
        <taxon>Drosophilidae</taxon>
        <taxon>Drosophila</taxon>
        <taxon>Sophophora</taxon>
    </lineage>
</organism>
<dbReference type="eggNOG" id="ENOG502RXUB">
    <property type="taxonomic scope" value="Eukaryota"/>
</dbReference>
<proteinExistence type="predicted"/>
<dbReference type="Pfam" id="PF02958">
    <property type="entry name" value="EcKL"/>
    <property type="match status" value="1"/>
</dbReference>
<evidence type="ECO:0000259" key="1">
    <source>
        <dbReference type="SMART" id="SM00587"/>
    </source>
</evidence>
<sequence>MSDPTVELPLYLTPNFFRRCLEHGLQQQDLQVLDVKLTNLTRGGENYCSNIYRANIKYKNTERNNVEISLIVKSMPDEKQAILARLHIYNKESIFYMHIKPKLETLMWPRNQIVGHEKWELGAKHFYSTTQPEQTIIFEDLCSDGYQLKCRQLGLNFDHAALVMKKLAQYHALTMVMAEHEPEIIIDRYPFGLLHMDAIKSEPFKLLFGTQLLKLAALVGDCEGFGSITRKLYRYHEHFTERVLKSVYPLRGAFNVLNHGDLWVNNIFFKYDNQYKVEKVKIIDFQLCFYGSLGFDVNYFLNTSLELDVLRTQRQQLIDIYCESLMECLKHLPLSKPHPTCDDILEEIRAREAYGFFVAFGFFPLMSMIGIDSEDNSLKNFHDEEFAKQKVQLMFEGNVRTLESLKFALQRLDDLHIFD</sequence>